<evidence type="ECO:0000313" key="1">
    <source>
        <dbReference type="EMBL" id="MFC0179939.1"/>
    </source>
</evidence>
<name>A0ABV6CAE5_9GAMM</name>
<gene>
    <name evidence="1" type="ORF">ACFFIT_07540</name>
</gene>
<reference evidence="1 2" key="1">
    <citation type="submission" date="2024-09" db="EMBL/GenBank/DDBJ databases">
        <authorList>
            <person name="Sun Q."/>
            <person name="Mori K."/>
        </authorList>
    </citation>
    <scope>NUCLEOTIDE SEQUENCE [LARGE SCALE GENOMIC DNA]</scope>
    <source>
        <strain evidence="1 2">CCM 8545</strain>
    </source>
</reference>
<dbReference type="RefSeq" id="WP_385877052.1">
    <property type="nucleotide sequence ID" value="NZ_JBHLXE010000085.1"/>
</dbReference>
<sequence length="81" mass="9172">MQFIINPCGVIALLLNLELQETGLANAWRLSAAFLVRCEPMNVNFFLLVPARPSLVLVLLLSSTLSIWEVAELFYFQVVYQ</sequence>
<dbReference type="Proteomes" id="UP001589758">
    <property type="component" value="Unassembled WGS sequence"/>
</dbReference>
<dbReference type="EMBL" id="JBHLXE010000085">
    <property type="protein sequence ID" value="MFC0179939.1"/>
    <property type="molecule type" value="Genomic_DNA"/>
</dbReference>
<organism evidence="1 2">
    <name type="scientific">Thorsellia kenyensis</name>
    <dbReference type="NCBI Taxonomy" id="1549888"/>
    <lineage>
        <taxon>Bacteria</taxon>
        <taxon>Pseudomonadati</taxon>
        <taxon>Pseudomonadota</taxon>
        <taxon>Gammaproteobacteria</taxon>
        <taxon>Enterobacterales</taxon>
        <taxon>Thorselliaceae</taxon>
        <taxon>Thorsellia</taxon>
    </lineage>
</organism>
<comment type="caution">
    <text evidence="1">The sequence shown here is derived from an EMBL/GenBank/DDBJ whole genome shotgun (WGS) entry which is preliminary data.</text>
</comment>
<evidence type="ECO:0000313" key="2">
    <source>
        <dbReference type="Proteomes" id="UP001589758"/>
    </source>
</evidence>
<accession>A0ABV6CAE5</accession>
<protein>
    <submittedName>
        <fullName evidence="1">Uncharacterized protein</fullName>
    </submittedName>
</protein>
<proteinExistence type="predicted"/>
<keyword evidence="2" id="KW-1185">Reference proteome</keyword>